<gene>
    <name evidence="1" type="ORF">GJQ69_03685</name>
    <name evidence="2" type="ORF">GKP14_00690</name>
</gene>
<evidence type="ECO:0000313" key="3">
    <source>
        <dbReference type="Proteomes" id="UP000501316"/>
    </source>
</evidence>
<dbReference type="Proteomes" id="UP000509623">
    <property type="component" value="Chromosome"/>
</dbReference>
<evidence type="ECO:0000313" key="2">
    <source>
        <dbReference type="EMBL" id="QKO29671.1"/>
    </source>
</evidence>
<reference evidence="2" key="2">
    <citation type="journal article" date="2021" name="Appl. Environ. Microbiol.">
        <title>Adaptability of a Caproate-Producing Bacterium Contributes to Its Dominance in an Anaerobic Fermentation System.</title>
        <authorList>
            <person name="Wang H."/>
            <person name="Gu Y."/>
            <person name="Zhou W."/>
            <person name="Zhao D."/>
            <person name="Qiao Z."/>
            <person name="Zheng J."/>
            <person name="Gao J."/>
            <person name="Chen X."/>
            <person name="Ren C."/>
            <person name="Xu Y."/>
        </authorList>
    </citation>
    <scope>NUCLEOTIDE SEQUENCE</scope>
    <source>
        <strain evidence="2">JNU-WLY1368</strain>
    </source>
</reference>
<evidence type="ECO:0000313" key="1">
    <source>
        <dbReference type="EMBL" id="QKN23656.1"/>
    </source>
</evidence>
<dbReference type="Proteomes" id="UP000501316">
    <property type="component" value="Chromosome"/>
</dbReference>
<name>A0A859DPN0_9FIRM</name>
<sequence length="103" mass="11670">MAQESKESKKKSVLERYREFSGMLGKMEDNFKLADLLTDDFLQKNTQFQNLPAFETACGKKLSAVEDLSALGDSDVWKRTNFNDAEEMLNSAVEAYVASVFEE</sequence>
<dbReference type="RefSeq" id="WP_086036000.1">
    <property type="nucleotide sequence ID" value="NZ_CP046051.1"/>
</dbReference>
<keyword evidence="4" id="KW-1185">Reference proteome</keyword>
<dbReference type="EMBL" id="CP046051">
    <property type="protein sequence ID" value="QKN23656.1"/>
    <property type="molecule type" value="Genomic_DNA"/>
</dbReference>
<reference evidence="3 4" key="1">
    <citation type="submission" date="2019-11" db="EMBL/GenBank/DDBJ databases">
        <authorList>
            <person name="Ren C."/>
            <person name="Wang H."/>
            <person name="Xu Y."/>
        </authorList>
    </citation>
    <scope>NUCLEOTIDE SEQUENCE [LARGE SCALE GENOMIC DNA]</scope>
    <source>
        <strain evidence="4">JNU-WLY1368</strain>
        <strain evidence="1 3">LBM 19010</strain>
    </source>
</reference>
<dbReference type="EMBL" id="CP046161">
    <property type="protein sequence ID" value="QKO29671.1"/>
    <property type="molecule type" value="Genomic_DNA"/>
</dbReference>
<evidence type="ECO:0000313" key="4">
    <source>
        <dbReference type="Proteomes" id="UP000509623"/>
    </source>
</evidence>
<organism evidence="1 3">
    <name type="scientific">Caproicibacterium lactatifermentans</name>
    <dbReference type="NCBI Taxonomy" id="2666138"/>
    <lineage>
        <taxon>Bacteria</taxon>
        <taxon>Bacillati</taxon>
        <taxon>Bacillota</taxon>
        <taxon>Clostridia</taxon>
        <taxon>Eubacteriales</taxon>
        <taxon>Oscillospiraceae</taxon>
        <taxon>Caproicibacterium</taxon>
    </lineage>
</organism>
<protein>
    <submittedName>
        <fullName evidence="1">Uncharacterized protein</fullName>
    </submittedName>
</protein>
<proteinExistence type="predicted"/>
<dbReference type="AlphaFoldDB" id="A0A859DPN0"/>
<dbReference type="KEGG" id="clf:GJQ69_03685"/>
<accession>A0A859DPN0</accession>
<reference evidence="2" key="3">
    <citation type="journal article" date="2022" name="Int. J. Syst. Evol. Microbiol.">
        <title>Caproicibacterium lactatifermentans sp. nov., isolated from pit clay used for the production of Chinese strong aroma-type liquor.</title>
        <authorList>
            <person name="Wang H."/>
            <person name="Gu Y."/>
            <person name="Zhao D."/>
            <person name="Qiao Z."/>
            <person name="Zheng J."/>
            <person name="Gao J."/>
            <person name="Ren C."/>
            <person name="Xu Y."/>
        </authorList>
    </citation>
    <scope>NUCLEOTIDE SEQUENCE</scope>
    <source>
        <strain evidence="2">JNU-WLY1368</strain>
    </source>
</reference>